<reference evidence="2" key="1">
    <citation type="submission" date="2018-06" db="EMBL/GenBank/DDBJ databases">
        <authorList>
            <person name="Zhirakovskaya E."/>
        </authorList>
    </citation>
    <scope>NUCLEOTIDE SEQUENCE</scope>
</reference>
<proteinExistence type="predicted"/>
<protein>
    <submittedName>
        <fullName evidence="2">Uncharacterized protein</fullName>
    </submittedName>
</protein>
<organism evidence="2">
    <name type="scientific">hydrothermal vent metagenome</name>
    <dbReference type="NCBI Taxonomy" id="652676"/>
    <lineage>
        <taxon>unclassified sequences</taxon>
        <taxon>metagenomes</taxon>
        <taxon>ecological metagenomes</taxon>
    </lineage>
</organism>
<name>A0A3B1DDI2_9ZZZZ</name>
<sequence>MAYPSWTDVLEVVRLLGYRKTMPAEIAFRNAEDWREQPNTESGVRPQRWQERFLPGELGSETDRDAA</sequence>
<dbReference type="AlphaFoldDB" id="A0A3B1DDI2"/>
<evidence type="ECO:0000256" key="1">
    <source>
        <dbReference type="SAM" id="MobiDB-lite"/>
    </source>
</evidence>
<gene>
    <name evidence="2" type="ORF">MNBD_PLANCTO03-547</name>
</gene>
<dbReference type="EMBL" id="UOGK01000084">
    <property type="protein sequence ID" value="VAX36911.1"/>
    <property type="molecule type" value="Genomic_DNA"/>
</dbReference>
<accession>A0A3B1DDI2</accession>
<feature type="region of interest" description="Disordered" evidence="1">
    <location>
        <begin position="33"/>
        <end position="67"/>
    </location>
</feature>
<evidence type="ECO:0000313" key="2">
    <source>
        <dbReference type="EMBL" id="VAX36911.1"/>
    </source>
</evidence>